<dbReference type="HOGENOM" id="CLU_156458_0_0_6"/>
<dbReference type="KEGG" id="enc:ECL_01582"/>
<accession>A0A0H3CIM3</accession>
<dbReference type="EnsemblBacteria" id="ADF61141">
    <property type="protein sequence ID" value="ADF61141"/>
    <property type="gene ID" value="ECL_01582"/>
</dbReference>
<organism evidence="1 2">
    <name type="scientific">Enterobacter cloacae subsp. cloacae (strain ATCC 13047 / DSM 30054 / NBRC 13535 / NCTC 10005 / WDCM 00083 / NCDC 279-56)</name>
    <dbReference type="NCBI Taxonomy" id="716541"/>
    <lineage>
        <taxon>Bacteria</taxon>
        <taxon>Pseudomonadati</taxon>
        <taxon>Pseudomonadota</taxon>
        <taxon>Gammaproteobacteria</taxon>
        <taxon>Enterobacterales</taxon>
        <taxon>Enterobacteriaceae</taxon>
        <taxon>Enterobacter</taxon>
        <taxon>Enterobacter cloacae complex</taxon>
    </lineage>
</organism>
<name>A0A0H3CIM3_ENTCC</name>
<sequence length="134" mass="15351">MINDNKLIDYAREKIPNEYNSSLNKNNNVQCASFINNTQDELRIMKAHKNNTKLTGLKVEGLDELIIALENFDEETVLVINIRTKLFSFKIYSDKNNAPLSVIILKLKKKTNEDIRFGRDVLGITTPPPDIEND</sequence>
<dbReference type="RefSeq" id="WP_013096219.1">
    <property type="nucleotide sequence ID" value="NC_014121.1"/>
</dbReference>
<gene>
    <name evidence="1" type="ordered locus">ECL_01582</name>
</gene>
<dbReference type="Proteomes" id="UP000002363">
    <property type="component" value="Chromosome"/>
</dbReference>
<dbReference type="OrthoDB" id="6555643at2"/>
<protein>
    <submittedName>
        <fullName evidence="1">Uncharacterized protein</fullName>
    </submittedName>
</protein>
<keyword evidence="2" id="KW-1185">Reference proteome</keyword>
<evidence type="ECO:0000313" key="1">
    <source>
        <dbReference type="EMBL" id="ADF61141.1"/>
    </source>
</evidence>
<evidence type="ECO:0000313" key="2">
    <source>
        <dbReference type="Proteomes" id="UP000002363"/>
    </source>
</evidence>
<proteinExistence type="predicted"/>
<dbReference type="EMBL" id="CP001918">
    <property type="protein sequence ID" value="ADF61141.1"/>
    <property type="molecule type" value="Genomic_DNA"/>
</dbReference>
<dbReference type="AlphaFoldDB" id="A0A0H3CIM3"/>
<reference evidence="1 2" key="1">
    <citation type="journal article" date="2010" name="J. Bacteriol.">
        <title>Complete genome sequence of Enterobacter cloacae subsp. cloacae type strain ATCC 13047.</title>
        <authorList>
            <person name="Ren Y."/>
            <person name="Ren Y."/>
            <person name="Zhou Z."/>
            <person name="Guo X."/>
            <person name="Li Y."/>
            <person name="Feng L."/>
            <person name="Wang L."/>
        </authorList>
    </citation>
    <scope>NUCLEOTIDE SEQUENCE [LARGE SCALE GENOMIC DNA]</scope>
    <source>
        <strain evidence="2">ATCC 13047 / DSM 30054 / NBRC 13535 / NCTC 10005 / WDCM 00083 / NCDC 279-56</strain>
    </source>
</reference>